<dbReference type="EMBL" id="SJTH01000017">
    <property type="protein sequence ID" value="TCJ03483.1"/>
    <property type="molecule type" value="Genomic_DNA"/>
</dbReference>
<keyword evidence="1" id="KW-1133">Transmembrane helix</keyword>
<feature type="transmembrane region" description="Helical" evidence="1">
    <location>
        <begin position="197"/>
        <end position="217"/>
    </location>
</feature>
<dbReference type="STRING" id="1742358.GCA_001439605_04367"/>
<keyword evidence="3" id="KW-1185">Reference proteome</keyword>
<reference evidence="2 3" key="1">
    <citation type="submission" date="2019-03" db="EMBL/GenBank/DDBJ databases">
        <authorList>
            <person name="Jensen L."/>
            <person name="Storgaard J."/>
            <person name="Sulaj E."/>
            <person name="Schramm A."/>
            <person name="Marshall I.P.G."/>
        </authorList>
    </citation>
    <scope>NUCLEOTIDE SEQUENCE [LARGE SCALE GENOMIC DNA]</scope>
    <source>
        <strain evidence="2 3">2017H2G3</strain>
    </source>
</reference>
<accession>A0A4R1AY03</accession>
<proteinExistence type="predicted"/>
<dbReference type="RefSeq" id="WP_131237481.1">
    <property type="nucleotide sequence ID" value="NZ_SJTH01000017.1"/>
</dbReference>
<protein>
    <recommendedName>
        <fullName evidence="4">Beta-carotene 15,15'-monooxygenase</fullName>
    </recommendedName>
</protein>
<comment type="caution">
    <text evidence="2">The sequence shown here is derived from an EMBL/GenBank/DDBJ whole genome shotgun (WGS) entry which is preliminary data.</text>
</comment>
<dbReference type="Proteomes" id="UP000293846">
    <property type="component" value="Unassembled WGS sequence"/>
</dbReference>
<keyword evidence="1" id="KW-0812">Transmembrane</keyword>
<dbReference type="AlphaFoldDB" id="A0A4R1AY03"/>
<dbReference type="OrthoDB" id="875405at2"/>
<feature type="transmembrane region" description="Helical" evidence="1">
    <location>
        <begin position="223"/>
        <end position="241"/>
    </location>
</feature>
<evidence type="ECO:0000313" key="2">
    <source>
        <dbReference type="EMBL" id="TCJ03483.1"/>
    </source>
</evidence>
<feature type="transmembrane region" description="Helical" evidence="1">
    <location>
        <begin position="12"/>
        <end position="29"/>
    </location>
</feature>
<keyword evidence="1" id="KW-0472">Membrane</keyword>
<organism evidence="2 3">
    <name type="scientific">Cytobacillus praedii</name>
    <dbReference type="NCBI Taxonomy" id="1742358"/>
    <lineage>
        <taxon>Bacteria</taxon>
        <taxon>Bacillati</taxon>
        <taxon>Bacillota</taxon>
        <taxon>Bacilli</taxon>
        <taxon>Bacillales</taxon>
        <taxon>Bacillaceae</taxon>
        <taxon>Cytobacillus</taxon>
    </lineage>
</organism>
<name>A0A4R1AY03_9BACI</name>
<evidence type="ECO:0000256" key="1">
    <source>
        <dbReference type="SAM" id="Phobius"/>
    </source>
</evidence>
<sequence>MTNTDAKRTKILLFFIFISFILTANFILYKIPILEPVPSGAVIGSILDFMIVIPLLTYFFIIRKRFSLKYMGVVIIAAYGAAYFIIPNEHFSQYSFLPYIVFLSEGLLILVELFIIYKVISKLPRLIRNYRSISNQDSLFQFHVRKTLQIHLPNNRLVAVFLTELSMFYYSLFTWRRKANIQNGYSYTYHKKSSVNAVYIMLIHATVIESIGLHYFLHQWNEMASYILLFINLYAILYFLAEIHAIRLTPFVLTTDRLLLQTGFSKSMDLPLAKIKEIKYYDGPEKLNKREMNNLFDARVIDFFQEKPQFEINLKEPQEVNFNYGIKKEVKRIILNVDNPEVFYQAVQKSIVKDETVSK</sequence>
<feature type="transmembrane region" description="Helical" evidence="1">
    <location>
        <begin position="41"/>
        <end position="61"/>
    </location>
</feature>
<evidence type="ECO:0008006" key="4">
    <source>
        <dbReference type="Google" id="ProtNLM"/>
    </source>
</evidence>
<feature type="transmembrane region" description="Helical" evidence="1">
    <location>
        <begin position="68"/>
        <end position="86"/>
    </location>
</feature>
<evidence type="ECO:0000313" key="3">
    <source>
        <dbReference type="Proteomes" id="UP000293846"/>
    </source>
</evidence>
<feature type="transmembrane region" description="Helical" evidence="1">
    <location>
        <begin position="98"/>
        <end position="120"/>
    </location>
</feature>
<gene>
    <name evidence="2" type="ORF">E0Y62_14630</name>
</gene>